<organism evidence="5 6">
    <name type="scientific">Deefgea chitinilytica</name>
    <dbReference type="NCBI Taxonomy" id="570276"/>
    <lineage>
        <taxon>Bacteria</taxon>
        <taxon>Pseudomonadati</taxon>
        <taxon>Pseudomonadota</taxon>
        <taxon>Betaproteobacteria</taxon>
        <taxon>Neisseriales</taxon>
        <taxon>Chitinibacteraceae</taxon>
        <taxon>Deefgea</taxon>
    </lineage>
</organism>
<comment type="caution">
    <text evidence="5">The sequence shown here is derived from an EMBL/GenBank/DDBJ whole genome shotgun (WGS) entry which is preliminary data.</text>
</comment>
<evidence type="ECO:0000259" key="2">
    <source>
        <dbReference type="PROSITE" id="PS50883"/>
    </source>
</evidence>
<dbReference type="PANTHER" id="PTHR33121">
    <property type="entry name" value="CYCLIC DI-GMP PHOSPHODIESTERASE PDEF"/>
    <property type="match status" value="1"/>
</dbReference>
<dbReference type="InterPro" id="IPR001633">
    <property type="entry name" value="EAL_dom"/>
</dbReference>
<dbReference type="CDD" id="cd04598">
    <property type="entry name" value="CBS_pair_GGDEF_EAL"/>
    <property type="match status" value="1"/>
</dbReference>
<dbReference type="InterPro" id="IPR035919">
    <property type="entry name" value="EAL_sf"/>
</dbReference>
<dbReference type="NCBIfam" id="TIGR00254">
    <property type="entry name" value="GGDEF"/>
    <property type="match status" value="1"/>
</dbReference>
<dbReference type="Proteomes" id="UP001195660">
    <property type="component" value="Unassembled WGS sequence"/>
</dbReference>
<dbReference type="PROSITE" id="PS51371">
    <property type="entry name" value="CBS"/>
    <property type="match status" value="2"/>
</dbReference>
<dbReference type="InterPro" id="IPR029787">
    <property type="entry name" value="Nucleotide_cyclase"/>
</dbReference>
<feature type="domain" description="CBS" evidence="4">
    <location>
        <begin position="342"/>
        <end position="402"/>
    </location>
</feature>
<dbReference type="Gene3D" id="3.10.580.10">
    <property type="entry name" value="CBS-domain"/>
    <property type="match status" value="1"/>
</dbReference>
<dbReference type="InterPro" id="IPR000644">
    <property type="entry name" value="CBS_dom"/>
</dbReference>
<dbReference type="PANTHER" id="PTHR33121:SF76">
    <property type="entry name" value="SIGNALING PROTEIN"/>
    <property type="match status" value="1"/>
</dbReference>
<dbReference type="Pfam" id="PF00990">
    <property type="entry name" value="GGDEF"/>
    <property type="match status" value="1"/>
</dbReference>
<dbReference type="SMART" id="SM00267">
    <property type="entry name" value="GGDEF"/>
    <property type="match status" value="1"/>
</dbReference>
<dbReference type="Gene3D" id="3.30.70.270">
    <property type="match status" value="1"/>
</dbReference>
<proteinExistence type="predicted"/>
<feature type="domain" description="EAL" evidence="2">
    <location>
        <begin position="7"/>
        <end position="257"/>
    </location>
</feature>
<gene>
    <name evidence="5" type="ORF">GM173_14240</name>
</gene>
<dbReference type="EMBL" id="WOFE01000010">
    <property type="protein sequence ID" value="MBM5572730.1"/>
    <property type="molecule type" value="Genomic_DNA"/>
</dbReference>
<dbReference type="SUPFAM" id="SSF54631">
    <property type="entry name" value="CBS-domain pair"/>
    <property type="match status" value="1"/>
</dbReference>
<dbReference type="InterPro" id="IPR046342">
    <property type="entry name" value="CBS_dom_sf"/>
</dbReference>
<evidence type="ECO:0000313" key="6">
    <source>
        <dbReference type="Proteomes" id="UP001195660"/>
    </source>
</evidence>
<dbReference type="PROSITE" id="PS50887">
    <property type="entry name" value="GGDEF"/>
    <property type="match status" value="1"/>
</dbReference>
<dbReference type="RefSeq" id="WP_203572060.1">
    <property type="nucleotide sequence ID" value="NZ_WOFE01000010.1"/>
</dbReference>
<evidence type="ECO:0000256" key="1">
    <source>
        <dbReference type="PROSITE-ProRule" id="PRU00703"/>
    </source>
</evidence>
<dbReference type="Gene3D" id="3.20.20.450">
    <property type="entry name" value="EAL domain"/>
    <property type="match status" value="1"/>
</dbReference>
<protein>
    <submittedName>
        <fullName evidence="5">EAL domain-containing protein</fullName>
    </submittedName>
</protein>
<evidence type="ECO:0000259" key="3">
    <source>
        <dbReference type="PROSITE" id="PS50887"/>
    </source>
</evidence>
<dbReference type="CDD" id="cd01948">
    <property type="entry name" value="EAL"/>
    <property type="match status" value="1"/>
</dbReference>
<dbReference type="CDD" id="cd01949">
    <property type="entry name" value="GGDEF"/>
    <property type="match status" value="1"/>
</dbReference>
<dbReference type="SUPFAM" id="SSF55073">
    <property type="entry name" value="Nucleotide cyclase"/>
    <property type="match status" value="1"/>
</dbReference>
<keyword evidence="1" id="KW-0129">CBS domain</keyword>
<dbReference type="SMART" id="SM00052">
    <property type="entry name" value="EAL"/>
    <property type="match status" value="1"/>
</dbReference>
<name>A0ABS2CF06_9NEIS</name>
<sequence length="598" mass="66685">MSSVCTSDPYCAELGQIIQQQQLTALFQPIAALNHEQAYGFEGLIRGPSAHFLHSPINLFQTAERCNQLVELDIACRKVIIKTFVERNLPGKLFLNICPTSLMQPSFRPGATLAYLKEVGLDPHRVVIELTETQATTDYNLLADALKHYREMGFKIALDDLGEGFSSLRLWSELKPDFVKIDKYFIQGIGSDPQKRQFVRSIQHIALHTGTCVIAEGIESVAELEVIQRIGINLAQGYLIGYPNTQPLAKIKLPTLQTQTPLTIDQHSNHAGALLKHIPSASPTDSNEAIWRRLSAQTDLAAIPVVENNKPIGLIKRSDLLELFSRPFSRELFGSRSCATQMDRNPLIVEQATSLTELARLITSCERGDLNDGFILTEQGHYLGMGTGRDLIRAMTALQISAARHANPLTGLPGNAPIQDAITQLLVEQLNFTVVYVDLDHFKPYNDVYGYARGDELLQFCGNLLQRNTEPQLDFVGHVGGDDFILLLRSPDWQSRCEAILSEFEQHLCDFFSPNHLAEQGYAAHNRQGEMAQHPLVSISMGAAQIIASDYNTHHEVANTACAAKHMAKRQAGNALFIEQRFYNRNEQNMMYLHQSNA</sequence>
<dbReference type="InterPro" id="IPR000160">
    <property type="entry name" value="GGDEF_dom"/>
</dbReference>
<dbReference type="Pfam" id="PF00563">
    <property type="entry name" value="EAL"/>
    <property type="match status" value="1"/>
</dbReference>
<dbReference type="PROSITE" id="PS50883">
    <property type="entry name" value="EAL"/>
    <property type="match status" value="1"/>
</dbReference>
<dbReference type="InterPro" id="IPR043128">
    <property type="entry name" value="Rev_trsase/Diguanyl_cyclase"/>
</dbReference>
<keyword evidence="6" id="KW-1185">Reference proteome</keyword>
<feature type="domain" description="CBS" evidence="4">
    <location>
        <begin position="274"/>
        <end position="332"/>
    </location>
</feature>
<dbReference type="InterPro" id="IPR050706">
    <property type="entry name" value="Cyclic-di-GMP_PDE-like"/>
</dbReference>
<dbReference type="Pfam" id="PF00571">
    <property type="entry name" value="CBS"/>
    <property type="match status" value="1"/>
</dbReference>
<accession>A0ABS2CF06</accession>
<evidence type="ECO:0000313" key="5">
    <source>
        <dbReference type="EMBL" id="MBM5572730.1"/>
    </source>
</evidence>
<feature type="domain" description="GGDEF" evidence="3">
    <location>
        <begin position="430"/>
        <end position="581"/>
    </location>
</feature>
<evidence type="ECO:0000259" key="4">
    <source>
        <dbReference type="PROSITE" id="PS51371"/>
    </source>
</evidence>
<dbReference type="SUPFAM" id="SSF141868">
    <property type="entry name" value="EAL domain-like"/>
    <property type="match status" value="1"/>
</dbReference>
<reference evidence="5 6" key="1">
    <citation type="submission" date="2019-11" db="EMBL/GenBank/DDBJ databases">
        <title>Novel Deefgea species.</title>
        <authorList>
            <person name="Han J.-H."/>
        </authorList>
    </citation>
    <scope>NUCLEOTIDE SEQUENCE [LARGE SCALE GENOMIC DNA]</scope>
    <source>
        <strain evidence="5 6">LMG 24817</strain>
    </source>
</reference>